<sequence length="151" mass="17895">MPTRSVKKLKTKTRKNRGSKIKSMSFEKDMILTFLCMLNTVKLYHWKTRSYATHKATDKLYSHLNDSIDKFVEIMLGKYGDRVNLTNVKSIPLCDFTSEEEFKEEIMRYKKFLVDLDNNPVMKQMSNSDLYNIRDEMLGQLNQLLYLLSFK</sequence>
<dbReference type="AlphaFoldDB" id="A0A6C0BAU4"/>
<name>A0A6C0BAU4_9ZZZZ</name>
<dbReference type="EMBL" id="MN739106">
    <property type="protein sequence ID" value="QHS89152.1"/>
    <property type="molecule type" value="Genomic_DNA"/>
</dbReference>
<reference evidence="1" key="1">
    <citation type="journal article" date="2020" name="Nature">
        <title>Giant virus diversity and host interactions through global metagenomics.</title>
        <authorList>
            <person name="Schulz F."/>
            <person name="Roux S."/>
            <person name="Paez-Espino D."/>
            <person name="Jungbluth S."/>
            <person name="Walsh D.A."/>
            <person name="Denef V.J."/>
            <person name="McMahon K.D."/>
            <person name="Konstantinidis K.T."/>
            <person name="Eloe-Fadrosh E.A."/>
            <person name="Kyrpides N.C."/>
            <person name="Woyke T."/>
        </authorList>
    </citation>
    <scope>NUCLEOTIDE SEQUENCE</scope>
    <source>
        <strain evidence="1">GVMAG-M-3300010158-59</strain>
    </source>
</reference>
<dbReference type="Pfam" id="PF19174">
    <property type="entry name" value="DUF5856"/>
    <property type="match status" value="1"/>
</dbReference>
<dbReference type="InterPro" id="IPR043876">
    <property type="entry name" value="DUF5856"/>
</dbReference>
<protein>
    <submittedName>
        <fullName evidence="1">Uncharacterized protein</fullName>
    </submittedName>
</protein>
<accession>A0A6C0BAU4</accession>
<organism evidence="1">
    <name type="scientific">viral metagenome</name>
    <dbReference type="NCBI Taxonomy" id="1070528"/>
    <lineage>
        <taxon>unclassified sequences</taxon>
        <taxon>metagenomes</taxon>
        <taxon>organismal metagenomes</taxon>
    </lineage>
</organism>
<evidence type="ECO:0000313" key="1">
    <source>
        <dbReference type="EMBL" id="QHS89152.1"/>
    </source>
</evidence>
<proteinExistence type="predicted"/>